<evidence type="ECO:0000313" key="3">
    <source>
        <dbReference type="Proteomes" id="UP000588647"/>
    </source>
</evidence>
<evidence type="ECO:0000313" key="2">
    <source>
        <dbReference type="EMBL" id="MBB4000959.1"/>
    </source>
</evidence>
<evidence type="ECO:0000256" key="1">
    <source>
        <dbReference type="SAM" id="MobiDB-lite"/>
    </source>
</evidence>
<name>A0A7W6H972_9HYPH</name>
<gene>
    <name evidence="2" type="ORF">GGR03_000006</name>
</gene>
<dbReference type="AlphaFoldDB" id="A0A7W6H972"/>
<keyword evidence="3" id="KW-1185">Reference proteome</keyword>
<accession>A0A7W6H972</accession>
<dbReference type="RefSeq" id="WP_183205178.1">
    <property type="nucleotide sequence ID" value="NZ_JAAAMM010000001.1"/>
</dbReference>
<comment type="caution">
    <text evidence="2">The sequence shown here is derived from an EMBL/GenBank/DDBJ whole genome shotgun (WGS) entry which is preliminary data.</text>
</comment>
<organism evidence="2 3">
    <name type="scientific">Aurantimonas endophytica</name>
    <dbReference type="NCBI Taxonomy" id="1522175"/>
    <lineage>
        <taxon>Bacteria</taxon>
        <taxon>Pseudomonadati</taxon>
        <taxon>Pseudomonadota</taxon>
        <taxon>Alphaproteobacteria</taxon>
        <taxon>Hyphomicrobiales</taxon>
        <taxon>Aurantimonadaceae</taxon>
        <taxon>Aurantimonas</taxon>
    </lineage>
</organism>
<dbReference type="Proteomes" id="UP000588647">
    <property type="component" value="Unassembled WGS sequence"/>
</dbReference>
<protein>
    <submittedName>
        <fullName evidence="2">Uncharacterized protein</fullName>
    </submittedName>
</protein>
<proteinExistence type="predicted"/>
<reference evidence="2 3" key="1">
    <citation type="submission" date="2020-08" db="EMBL/GenBank/DDBJ databases">
        <title>Genomic Encyclopedia of Type Strains, Phase IV (KMG-IV): sequencing the most valuable type-strain genomes for metagenomic binning, comparative biology and taxonomic classification.</title>
        <authorList>
            <person name="Goeker M."/>
        </authorList>
    </citation>
    <scope>NUCLEOTIDE SEQUENCE [LARGE SCALE GENOMIC DNA]</scope>
    <source>
        <strain evidence="2 3">DSM 103570</strain>
    </source>
</reference>
<feature type="compositionally biased region" description="Basic and acidic residues" evidence="1">
    <location>
        <begin position="26"/>
        <end position="44"/>
    </location>
</feature>
<feature type="compositionally biased region" description="Acidic residues" evidence="1">
    <location>
        <begin position="45"/>
        <end position="56"/>
    </location>
</feature>
<dbReference type="EMBL" id="JACIEM010000001">
    <property type="protein sequence ID" value="MBB4000959.1"/>
    <property type="molecule type" value="Genomic_DNA"/>
</dbReference>
<sequence length="64" mass="7002">MNINPKKPTLVSGTDNPASAEEIETVSDRADEPQDTNEALRDAVRDEEDDDPDLEDLSSRTSAD</sequence>
<feature type="region of interest" description="Disordered" evidence="1">
    <location>
        <begin position="1"/>
        <end position="64"/>
    </location>
</feature>